<evidence type="ECO:0000256" key="2">
    <source>
        <dbReference type="ARBA" id="ARBA00022630"/>
    </source>
</evidence>
<proteinExistence type="predicted"/>
<reference evidence="5" key="1">
    <citation type="submission" date="2020-03" db="EMBL/GenBank/DDBJ databases">
        <title>Molecular networking-based the target discovery of potent antiproliferative macrolactams: 5/6/7/16 polycyclic ansamycins and glycosylated trienomycin from Streptomyces cacaoi subsp. asoensis.</title>
        <authorList>
            <person name="Liu L.-L."/>
        </authorList>
    </citation>
    <scope>NUCLEOTIDE SEQUENCE [LARGE SCALE GENOMIC DNA]</scope>
    <source>
        <strain evidence="5">H2S5</strain>
    </source>
</reference>
<dbReference type="GO" id="GO:0016709">
    <property type="term" value="F:oxidoreductase activity, acting on paired donors, with incorporation or reduction of molecular oxygen, NAD(P)H as one donor, and incorporation of one atom of oxygen"/>
    <property type="evidence" value="ECO:0007669"/>
    <property type="project" value="UniProtKB-ARBA"/>
</dbReference>
<dbReference type="Gene3D" id="3.30.9.10">
    <property type="entry name" value="D-Amino Acid Oxidase, subunit A, domain 2"/>
    <property type="match status" value="1"/>
</dbReference>
<dbReference type="Gene3D" id="3.40.30.120">
    <property type="match status" value="1"/>
</dbReference>
<gene>
    <name evidence="5" type="ORF">G9272_35325</name>
</gene>
<dbReference type="GO" id="GO:0071949">
    <property type="term" value="F:FAD binding"/>
    <property type="evidence" value="ECO:0007669"/>
    <property type="project" value="InterPro"/>
</dbReference>
<name>A0A6M4WWL8_9ACTN</name>
<feature type="domain" description="FAD-binding" evidence="4">
    <location>
        <begin position="6"/>
        <end position="355"/>
    </location>
</feature>
<evidence type="ECO:0000313" key="5">
    <source>
        <dbReference type="EMBL" id="QJT04924.1"/>
    </source>
</evidence>
<dbReference type="Proteomes" id="UP000502665">
    <property type="component" value="Chromosome"/>
</dbReference>
<dbReference type="InterPro" id="IPR036188">
    <property type="entry name" value="FAD/NAD-bd_sf"/>
</dbReference>
<dbReference type="Pfam" id="PF01494">
    <property type="entry name" value="FAD_binding_3"/>
    <property type="match status" value="1"/>
</dbReference>
<dbReference type="AlphaFoldDB" id="A0A6M4WWL8"/>
<dbReference type="Gene3D" id="3.50.50.60">
    <property type="entry name" value="FAD/NAD(P)-binding domain"/>
    <property type="match status" value="1"/>
</dbReference>
<dbReference type="PANTHER" id="PTHR43004">
    <property type="entry name" value="TRK SYSTEM POTASSIUM UPTAKE PROTEIN"/>
    <property type="match status" value="1"/>
</dbReference>
<dbReference type="PRINTS" id="PR00420">
    <property type="entry name" value="RNGMNOXGNASE"/>
</dbReference>
<evidence type="ECO:0000259" key="4">
    <source>
        <dbReference type="Pfam" id="PF01494"/>
    </source>
</evidence>
<comment type="cofactor">
    <cofactor evidence="1">
        <name>FAD</name>
        <dbReference type="ChEBI" id="CHEBI:57692"/>
    </cofactor>
</comment>
<keyword evidence="2" id="KW-0285">Flavoprotein</keyword>
<dbReference type="NCBIfam" id="NF004780">
    <property type="entry name" value="PRK06126.1"/>
    <property type="match status" value="1"/>
</dbReference>
<sequence length="550" mass="58660">MTGTTARVLIAGGGPSGLAAAVELGRRGIRTVLVEPRTTVDDDRPRAKTTSIRTMEHFRRWGLADRLRAAAPLPVAWSQDVIFCTGLLGTELTRFRNVFGLYDGRDERWAEPGQQVPQPVVERILRAAVAELPSVTSLTGHRVTAVEQDDHAVHATVTAADGSVRVLTAGYLLGCDGSGGVSRQAVGARYAGSSGERPNLSIVFRAPGLGEAVGLDRAVQYWVVSPEASGLMGRLDLDDRWWAIVQRTDPDHPVAPETLVRALVGAGHPGAVEVLATDPWTARMLLADRYRRGRVFLVGDAAHLNPPWGGHGFNTCVGDAVDIGWKLAAVLQGWGGAELLDSYQTERRPVARQIIAGGAAQDRLLAPSFADPALLGDTPEAGRRRARTAAALQAKAGEFHSEGLVLGQHYASSPVVVDDGSAIPPLVPRSYHGLSFPGARLPHSWLPDGRSLYDLLGDGLTLLLLAGDREPDRAAFAREAAARGVPLTTVDLTGLVPRERYGAPMLLIRPDQHIAWRGADGTRAGDVLDVVRGAPPTRQPRPSRSGSGVR</sequence>
<dbReference type="SUPFAM" id="SSF51905">
    <property type="entry name" value="FAD/NAD(P)-binding domain"/>
    <property type="match status" value="1"/>
</dbReference>
<accession>A0A6M4WWL8</accession>
<dbReference type="RefSeq" id="WP_171400250.1">
    <property type="nucleotide sequence ID" value="NZ_CP049838.1"/>
</dbReference>
<evidence type="ECO:0000256" key="3">
    <source>
        <dbReference type="ARBA" id="ARBA00022827"/>
    </source>
</evidence>
<dbReference type="PANTHER" id="PTHR43004:SF19">
    <property type="entry name" value="BINDING MONOOXYGENASE, PUTATIVE (JCVI)-RELATED"/>
    <property type="match status" value="1"/>
</dbReference>
<keyword evidence="3" id="KW-0274">FAD</keyword>
<keyword evidence="6" id="KW-1185">Reference proteome</keyword>
<evidence type="ECO:0000313" key="6">
    <source>
        <dbReference type="Proteomes" id="UP000502665"/>
    </source>
</evidence>
<dbReference type="EMBL" id="CP049838">
    <property type="protein sequence ID" value="QJT04924.1"/>
    <property type="molecule type" value="Genomic_DNA"/>
</dbReference>
<dbReference type="InterPro" id="IPR002938">
    <property type="entry name" value="FAD-bd"/>
</dbReference>
<dbReference type="InterPro" id="IPR050641">
    <property type="entry name" value="RIFMO-like"/>
</dbReference>
<evidence type="ECO:0000256" key="1">
    <source>
        <dbReference type="ARBA" id="ARBA00001974"/>
    </source>
</evidence>
<dbReference type="Pfam" id="PF21274">
    <property type="entry name" value="Rng_hyd_C"/>
    <property type="match status" value="1"/>
</dbReference>
<protein>
    <submittedName>
        <fullName evidence="5">2-polyprenyl-6-methoxyphenol hydroxylase</fullName>
    </submittedName>
</protein>
<organism evidence="5 6">
    <name type="scientific">Streptomyces asoensis</name>
    <dbReference type="NCBI Taxonomy" id="249586"/>
    <lineage>
        <taxon>Bacteria</taxon>
        <taxon>Bacillati</taxon>
        <taxon>Actinomycetota</taxon>
        <taxon>Actinomycetes</taxon>
        <taxon>Kitasatosporales</taxon>
        <taxon>Streptomycetaceae</taxon>
        <taxon>Streptomyces</taxon>
    </lineage>
</organism>